<dbReference type="PROSITE" id="PS51257">
    <property type="entry name" value="PROKAR_LIPOPROTEIN"/>
    <property type="match status" value="1"/>
</dbReference>
<keyword evidence="1" id="KW-0472">Membrane</keyword>
<dbReference type="AlphaFoldDB" id="A0AAD5EAD6"/>
<organism evidence="3 4">
    <name type="scientific">Umbelopsis ramanniana AG</name>
    <dbReference type="NCBI Taxonomy" id="1314678"/>
    <lineage>
        <taxon>Eukaryota</taxon>
        <taxon>Fungi</taxon>
        <taxon>Fungi incertae sedis</taxon>
        <taxon>Mucoromycota</taxon>
        <taxon>Mucoromycotina</taxon>
        <taxon>Umbelopsidomycetes</taxon>
        <taxon>Umbelopsidales</taxon>
        <taxon>Umbelopsidaceae</taxon>
        <taxon>Umbelopsis</taxon>
    </lineage>
</organism>
<keyword evidence="1" id="KW-1133">Transmembrane helix</keyword>
<comment type="caution">
    <text evidence="3">The sequence shown here is derived from an EMBL/GenBank/DDBJ whole genome shotgun (WGS) entry which is preliminary data.</text>
</comment>
<keyword evidence="2" id="KW-0732">Signal</keyword>
<dbReference type="GeneID" id="75913830"/>
<evidence type="ECO:0000313" key="4">
    <source>
        <dbReference type="Proteomes" id="UP001206595"/>
    </source>
</evidence>
<sequence length="324" mass="35542">MPNIKHLLIAAIVLACPLFILAVNFGDPCDPTTSHLNAYLTYIDACDDPTGMYACAQNSTCAFKTCVNTNYLKGWSNSTYKFPSRCMDQTYCPDNGLQCTPLVAQGGRCELDRDDECVGGASAICLNYVCVIKGVPIGGFCGVESTQFTYSEQTGEEMTGTFQRDNCTVGAYCNSGLCVQGLANGEQCTQDRECFSNSCFNNGAGGVGYCGIPPDSFKEVPMSTWVAIGVSILVFMIIVLVALWLLHRYQSRKEHEKVKRFFDMQEQLRQQSGRDTPDMTEGAILLGTPRLYAHSNKSDSSIISDIRNRMSLPGTRPQSQMVNE</sequence>
<accession>A0AAD5EAD6</accession>
<evidence type="ECO:0000256" key="1">
    <source>
        <dbReference type="SAM" id="Phobius"/>
    </source>
</evidence>
<keyword evidence="4" id="KW-1185">Reference proteome</keyword>
<dbReference type="EMBL" id="MU620913">
    <property type="protein sequence ID" value="KAI8580296.1"/>
    <property type="molecule type" value="Genomic_DNA"/>
</dbReference>
<evidence type="ECO:0000256" key="2">
    <source>
        <dbReference type="SAM" id="SignalP"/>
    </source>
</evidence>
<reference evidence="3" key="1">
    <citation type="submission" date="2021-06" db="EMBL/GenBank/DDBJ databases">
        <authorList>
            <consortium name="DOE Joint Genome Institute"/>
            <person name="Mondo S.J."/>
            <person name="Amses K.R."/>
            <person name="Simmons D.R."/>
            <person name="Longcore J.E."/>
            <person name="Seto K."/>
            <person name="Alves G.H."/>
            <person name="Bonds A.E."/>
            <person name="Quandt C.A."/>
            <person name="Davis W.J."/>
            <person name="Chang Y."/>
            <person name="Letcher P.M."/>
            <person name="Powell M.J."/>
            <person name="Kuo A."/>
            <person name="Labutti K."/>
            <person name="Pangilinan J."/>
            <person name="Andreopoulos W."/>
            <person name="Tritt A."/>
            <person name="Riley R."/>
            <person name="Hundley H."/>
            <person name="Johnson J."/>
            <person name="Lipzen A."/>
            <person name="Barry K."/>
            <person name="Berbee M.L."/>
            <person name="Buchler N.E."/>
            <person name="Grigoriev I.V."/>
            <person name="Spatafora J.W."/>
            <person name="Stajich J.E."/>
            <person name="James T.Y."/>
        </authorList>
    </citation>
    <scope>NUCLEOTIDE SEQUENCE</scope>
    <source>
        <strain evidence="3">AG</strain>
    </source>
</reference>
<evidence type="ECO:0000313" key="3">
    <source>
        <dbReference type="EMBL" id="KAI8580296.1"/>
    </source>
</evidence>
<proteinExistence type="predicted"/>
<reference evidence="3" key="2">
    <citation type="journal article" date="2022" name="Proc. Natl. Acad. Sci. U.S.A.">
        <title>Diploid-dominant life cycles characterize the early evolution of Fungi.</title>
        <authorList>
            <person name="Amses K.R."/>
            <person name="Simmons D.R."/>
            <person name="Longcore J.E."/>
            <person name="Mondo S.J."/>
            <person name="Seto K."/>
            <person name="Jeronimo G.H."/>
            <person name="Bonds A.E."/>
            <person name="Quandt C.A."/>
            <person name="Davis W.J."/>
            <person name="Chang Y."/>
            <person name="Federici B.A."/>
            <person name="Kuo A."/>
            <person name="LaButti K."/>
            <person name="Pangilinan J."/>
            <person name="Andreopoulos W."/>
            <person name="Tritt A."/>
            <person name="Riley R."/>
            <person name="Hundley H."/>
            <person name="Johnson J."/>
            <person name="Lipzen A."/>
            <person name="Barry K."/>
            <person name="Lang B.F."/>
            <person name="Cuomo C.A."/>
            <person name="Buchler N.E."/>
            <person name="Grigoriev I.V."/>
            <person name="Spatafora J.W."/>
            <person name="Stajich J.E."/>
            <person name="James T.Y."/>
        </authorList>
    </citation>
    <scope>NUCLEOTIDE SEQUENCE</scope>
    <source>
        <strain evidence="3">AG</strain>
    </source>
</reference>
<gene>
    <name evidence="3" type="ORF">K450DRAFT_237813</name>
</gene>
<keyword evidence="1" id="KW-0812">Transmembrane</keyword>
<feature type="signal peptide" evidence="2">
    <location>
        <begin position="1"/>
        <end position="22"/>
    </location>
</feature>
<protein>
    <submittedName>
        <fullName evidence="3">Uncharacterized protein</fullName>
    </submittedName>
</protein>
<feature type="chain" id="PRO_5042290217" evidence="2">
    <location>
        <begin position="23"/>
        <end position="324"/>
    </location>
</feature>
<dbReference type="Proteomes" id="UP001206595">
    <property type="component" value="Unassembled WGS sequence"/>
</dbReference>
<dbReference type="RefSeq" id="XP_051445300.1">
    <property type="nucleotide sequence ID" value="XM_051588485.1"/>
</dbReference>
<feature type="transmembrane region" description="Helical" evidence="1">
    <location>
        <begin position="225"/>
        <end position="246"/>
    </location>
</feature>
<name>A0AAD5EAD6_UMBRA</name>